<dbReference type="GO" id="GO:0006508">
    <property type="term" value="P:proteolysis"/>
    <property type="evidence" value="ECO:0007669"/>
    <property type="project" value="UniProtKB-KW"/>
</dbReference>
<keyword evidence="5" id="KW-0378">Hydrolase</keyword>
<name>A0A0R3S7M7_HYMDI</name>
<evidence type="ECO:0000256" key="3">
    <source>
        <dbReference type="ARBA" id="ARBA00022670"/>
    </source>
</evidence>
<feature type="domain" description="Peptidase S9 prolyl oligopeptidase catalytic" evidence="13">
    <location>
        <begin position="622"/>
        <end position="743"/>
    </location>
</feature>
<dbReference type="GO" id="GO:0008239">
    <property type="term" value="F:dipeptidyl-peptidase activity"/>
    <property type="evidence" value="ECO:0007669"/>
    <property type="project" value="TreeGrafter"/>
</dbReference>
<dbReference type="InterPro" id="IPR029058">
    <property type="entry name" value="AB_hydrolase_fold"/>
</dbReference>
<dbReference type="Proteomes" id="UP000274504">
    <property type="component" value="Unassembled WGS sequence"/>
</dbReference>
<protein>
    <submittedName>
        <fullName evidence="17">Dipeptidyl aminopeptidase-like protein 6</fullName>
    </submittedName>
</protein>
<dbReference type="EMBL" id="UYSG01000004">
    <property type="protein sequence ID" value="VDL11669.1"/>
    <property type="molecule type" value="Genomic_DNA"/>
</dbReference>
<evidence type="ECO:0000313" key="17">
    <source>
        <dbReference type="WBParaSite" id="HDID_0000005001-mRNA-1"/>
    </source>
</evidence>
<dbReference type="STRING" id="6216.A0A0R3S7M7"/>
<keyword evidence="10" id="KW-0325">Glycoprotein</keyword>
<evidence type="ECO:0000256" key="4">
    <source>
        <dbReference type="ARBA" id="ARBA00022692"/>
    </source>
</evidence>
<evidence type="ECO:0000256" key="7">
    <source>
        <dbReference type="ARBA" id="ARBA00022968"/>
    </source>
</evidence>
<dbReference type="PANTHER" id="PTHR11731">
    <property type="entry name" value="PROTEASE FAMILY S9B,C DIPEPTIDYL-PEPTIDASE IV-RELATED"/>
    <property type="match status" value="1"/>
</dbReference>
<keyword evidence="9 12" id="KW-0472">Membrane</keyword>
<keyword evidence="3" id="KW-0645">Protease</keyword>
<evidence type="ECO:0000256" key="6">
    <source>
        <dbReference type="ARBA" id="ARBA00022825"/>
    </source>
</evidence>
<dbReference type="GO" id="GO:0005886">
    <property type="term" value="C:plasma membrane"/>
    <property type="evidence" value="ECO:0007669"/>
    <property type="project" value="TreeGrafter"/>
</dbReference>
<proteinExistence type="predicted"/>
<dbReference type="GO" id="GO:0012505">
    <property type="term" value="C:endomembrane system"/>
    <property type="evidence" value="ECO:0007669"/>
    <property type="project" value="UniProtKB-SubCell"/>
</dbReference>
<evidence type="ECO:0000256" key="9">
    <source>
        <dbReference type="ARBA" id="ARBA00023136"/>
    </source>
</evidence>
<evidence type="ECO:0000256" key="11">
    <source>
        <dbReference type="ARBA" id="ARBA00037847"/>
    </source>
</evidence>
<evidence type="ECO:0000256" key="12">
    <source>
        <dbReference type="SAM" id="Phobius"/>
    </source>
</evidence>
<dbReference type="SUPFAM" id="SSF53474">
    <property type="entry name" value="alpha/beta-Hydrolases"/>
    <property type="match status" value="1"/>
</dbReference>
<evidence type="ECO:0000313" key="15">
    <source>
        <dbReference type="EMBL" id="VDL11669.1"/>
    </source>
</evidence>
<evidence type="ECO:0000259" key="14">
    <source>
        <dbReference type="Pfam" id="PF00930"/>
    </source>
</evidence>
<dbReference type="Pfam" id="PF00930">
    <property type="entry name" value="DPPIV_N"/>
    <property type="match status" value="1"/>
</dbReference>
<dbReference type="Gene3D" id="3.40.50.1820">
    <property type="entry name" value="alpha/beta hydrolase"/>
    <property type="match status" value="1"/>
</dbReference>
<dbReference type="InterPro" id="IPR001375">
    <property type="entry name" value="Peptidase_S9_cat"/>
</dbReference>
<dbReference type="InterPro" id="IPR050278">
    <property type="entry name" value="Serine_Prot_S9B/DPPIV"/>
</dbReference>
<dbReference type="Pfam" id="PF00326">
    <property type="entry name" value="Peptidase_S9"/>
    <property type="match status" value="1"/>
</dbReference>
<evidence type="ECO:0000256" key="8">
    <source>
        <dbReference type="ARBA" id="ARBA00022989"/>
    </source>
</evidence>
<dbReference type="Gene3D" id="2.140.10.30">
    <property type="entry name" value="Dipeptidylpeptidase IV, N-terminal domain"/>
    <property type="match status" value="1"/>
</dbReference>
<dbReference type="OrthoDB" id="16520at2759"/>
<dbReference type="GO" id="GO:0008236">
    <property type="term" value="F:serine-type peptidase activity"/>
    <property type="evidence" value="ECO:0007669"/>
    <property type="project" value="UniProtKB-KW"/>
</dbReference>
<dbReference type="WBParaSite" id="HDID_0000005001-mRNA-1">
    <property type="protein sequence ID" value="HDID_0000005001-mRNA-1"/>
    <property type="gene ID" value="HDID_0000005001"/>
</dbReference>
<gene>
    <name evidence="15" type="ORF">HDID_LOCUS51</name>
</gene>
<organism evidence="17">
    <name type="scientific">Hymenolepis diminuta</name>
    <name type="common">Rat tapeworm</name>
    <dbReference type="NCBI Taxonomy" id="6216"/>
    <lineage>
        <taxon>Eukaryota</taxon>
        <taxon>Metazoa</taxon>
        <taxon>Spiralia</taxon>
        <taxon>Lophotrochozoa</taxon>
        <taxon>Platyhelminthes</taxon>
        <taxon>Cestoda</taxon>
        <taxon>Eucestoda</taxon>
        <taxon>Cyclophyllidea</taxon>
        <taxon>Hymenolepididae</taxon>
        <taxon>Hymenolepis</taxon>
    </lineage>
</organism>
<dbReference type="PANTHER" id="PTHR11731:SF200">
    <property type="entry name" value="DIPEPTIDYL PEPTIDASE 10, ISOFORM B"/>
    <property type="match status" value="1"/>
</dbReference>
<evidence type="ECO:0000313" key="16">
    <source>
        <dbReference type="Proteomes" id="UP000274504"/>
    </source>
</evidence>
<keyword evidence="7" id="KW-0735">Signal-anchor</keyword>
<evidence type="ECO:0000256" key="10">
    <source>
        <dbReference type="ARBA" id="ARBA00023180"/>
    </source>
</evidence>
<evidence type="ECO:0000259" key="13">
    <source>
        <dbReference type="Pfam" id="PF00326"/>
    </source>
</evidence>
<dbReference type="GO" id="GO:0004177">
    <property type="term" value="F:aminopeptidase activity"/>
    <property type="evidence" value="ECO:0007669"/>
    <property type="project" value="UniProtKB-KW"/>
</dbReference>
<dbReference type="InterPro" id="IPR002469">
    <property type="entry name" value="Peptidase_S9B_N"/>
</dbReference>
<keyword evidence="8 12" id="KW-1133">Transmembrane helix</keyword>
<feature type="domain" description="Dipeptidylpeptidase IV N-terminal" evidence="14">
    <location>
        <begin position="192"/>
        <end position="524"/>
    </location>
</feature>
<reference evidence="17" key="1">
    <citation type="submission" date="2016-03" db="UniProtKB">
        <authorList>
            <consortium name="WormBaseParasite"/>
        </authorList>
    </citation>
    <scope>IDENTIFICATION</scope>
</reference>
<keyword evidence="4 12" id="KW-0812">Transmembrane</keyword>
<evidence type="ECO:0000256" key="2">
    <source>
        <dbReference type="ARBA" id="ARBA00022438"/>
    </source>
</evidence>
<keyword evidence="6" id="KW-0720">Serine protease</keyword>
<dbReference type="AlphaFoldDB" id="A0A0R3S7M7"/>
<keyword evidence="2" id="KW-0031">Aminopeptidase</keyword>
<sequence>MYGVRGVDLRNSTPSNTKIINKHGEDGEIYSLDNNQTADDESCFTRLFNTTFRCYENDMKPSSQMAKRNWKGLLLALLVIFVISALIVLACFLTYDYKIEPNYGLPLTIADIFMLMGQINRPNAQFTNDFPEKLPLRISSSSSIKVYFIMKNMQVFENNCNHNQILFSYYREKNPRVLARVDIGPFEVGDKQPMLNHAQFSPKSDVLAFVYENQIYVQRNPFNKTQLNMPIPITQDIYRKGILYGIAGFLYEEEILGASQAFWWSPEGTYLAFASIDETEVTKLKLVFYEHLNSPFGPEIVEHSYPMAGEKPKPNLPVLSLYVYVMSVGELIRFAKPPNIPAEVYMTFFKWIDDDRFLCGWVSRKWDMGWIVVGDINSKSMRTIYLEEARFGWVNFPNQQSQMPIVEPGKESILIVVPDYYFDKVYRGIARLQLNISKNMLTQYPEWVHTPNYDVKDILYSFGNSEILYTSTGPDPTEMHLFLTRGGTLAKCLTCGDPSCRFNSAKVSKDGANILIECLGPSPPSVFLKRLKRKDVDLGSLDNITVVSNNTKLKNLIATKALPVIKFDNVTLYSGTSSEVTLRVKFMHPPELVESHITQYPVLLDTYGGPISQTVTTKYAADWPTYLATQFKFVVISIDGRGTGNRGKRFESAIHKNLGVVEVQDQMNGLREILKTHKYLNKSRVCAFGWSYGGFTVANMLGHPDNDFLFCGVAVAPVTDFRLYDAAYTERFLGLYSENAHAYELYPDDNHFIAQPGFRPHLWEKVITFIVDSVNRTSVRHRHNFDDL</sequence>
<dbReference type="SUPFAM" id="SSF82171">
    <property type="entry name" value="DPP6 N-terminal domain-like"/>
    <property type="match status" value="1"/>
</dbReference>
<feature type="transmembrane region" description="Helical" evidence="12">
    <location>
        <begin position="73"/>
        <end position="95"/>
    </location>
</feature>
<evidence type="ECO:0000256" key="5">
    <source>
        <dbReference type="ARBA" id="ARBA00022801"/>
    </source>
</evidence>
<evidence type="ECO:0000256" key="1">
    <source>
        <dbReference type="ARBA" id="ARBA00004606"/>
    </source>
</evidence>
<reference evidence="15 16" key="2">
    <citation type="submission" date="2018-11" db="EMBL/GenBank/DDBJ databases">
        <authorList>
            <consortium name="Pathogen Informatics"/>
        </authorList>
    </citation>
    <scope>NUCLEOTIDE SEQUENCE [LARGE SCALE GENOMIC DNA]</scope>
</reference>
<comment type="subcellular location">
    <subcellularLocation>
        <location evidence="11">Endomembrane system</location>
        <topology evidence="11">Single-pass membrane protein</topology>
    </subcellularLocation>
    <subcellularLocation>
        <location evidence="1">Membrane</location>
        <topology evidence="1">Single-pass type II membrane protein</topology>
    </subcellularLocation>
</comment>
<accession>A0A0R3S7M7</accession>